<name>A0A9P7R139_9PEZI</name>
<dbReference type="Proteomes" id="UP000699042">
    <property type="component" value="Unassembled WGS sequence"/>
</dbReference>
<keyword evidence="1" id="KW-0472">Membrane</keyword>
<organism evidence="2 3">
    <name type="scientific">Colletotrichum scovillei</name>
    <dbReference type="NCBI Taxonomy" id="1209932"/>
    <lineage>
        <taxon>Eukaryota</taxon>
        <taxon>Fungi</taxon>
        <taxon>Dikarya</taxon>
        <taxon>Ascomycota</taxon>
        <taxon>Pezizomycotina</taxon>
        <taxon>Sordariomycetes</taxon>
        <taxon>Hypocreomycetidae</taxon>
        <taxon>Glomerellales</taxon>
        <taxon>Glomerellaceae</taxon>
        <taxon>Colletotrichum</taxon>
        <taxon>Colletotrichum acutatum species complex</taxon>
    </lineage>
</organism>
<feature type="transmembrane region" description="Helical" evidence="1">
    <location>
        <begin position="6"/>
        <end position="27"/>
    </location>
</feature>
<sequence length="99" mass="10826">MSPVAAPLPASITALTTAPVFIGYMLLWSQELELIIQNCGTMVGSAPPPSPLDDEACQLKKDMLKIVCRENWSAMLREYMYVPAVLGTSRVKTKGDPTR</sequence>
<protein>
    <submittedName>
        <fullName evidence="2">Uncharacterized protein</fullName>
    </submittedName>
</protein>
<evidence type="ECO:0000256" key="1">
    <source>
        <dbReference type="SAM" id="Phobius"/>
    </source>
</evidence>
<evidence type="ECO:0000313" key="2">
    <source>
        <dbReference type="EMBL" id="KAG7047643.1"/>
    </source>
</evidence>
<evidence type="ECO:0000313" key="3">
    <source>
        <dbReference type="Proteomes" id="UP000699042"/>
    </source>
</evidence>
<dbReference type="EMBL" id="JAESDN010000007">
    <property type="protein sequence ID" value="KAG7047643.1"/>
    <property type="molecule type" value="Genomic_DNA"/>
</dbReference>
<keyword evidence="1" id="KW-0812">Transmembrane</keyword>
<gene>
    <name evidence="2" type="ORF">JMJ77_010990</name>
</gene>
<keyword evidence="1" id="KW-1133">Transmembrane helix</keyword>
<proteinExistence type="predicted"/>
<feature type="non-terminal residue" evidence="2">
    <location>
        <position position="99"/>
    </location>
</feature>
<comment type="caution">
    <text evidence="2">The sequence shown here is derived from an EMBL/GenBank/DDBJ whole genome shotgun (WGS) entry which is preliminary data.</text>
</comment>
<dbReference type="AlphaFoldDB" id="A0A9P7R139"/>
<keyword evidence="3" id="KW-1185">Reference proteome</keyword>
<accession>A0A9P7R139</accession>
<reference evidence="2" key="1">
    <citation type="submission" date="2021-05" db="EMBL/GenBank/DDBJ databases">
        <title>Comparative genomics of three Colletotrichum scovillei strains and genetic complementation revealed genes involved fungal growth and virulence on chili pepper.</title>
        <authorList>
            <person name="Hsieh D.-K."/>
            <person name="Chuang S.-C."/>
            <person name="Chen C.-Y."/>
            <person name="Chao Y.-T."/>
            <person name="Lu M.-Y.J."/>
            <person name="Lee M.-H."/>
            <person name="Shih M.-C."/>
        </authorList>
    </citation>
    <scope>NUCLEOTIDE SEQUENCE</scope>
    <source>
        <strain evidence="2">Coll-153</strain>
    </source>
</reference>